<keyword evidence="1" id="KW-1133">Transmembrane helix</keyword>
<dbReference type="RefSeq" id="WP_124316089.1">
    <property type="nucleotide sequence ID" value="NZ_AP028155.1"/>
</dbReference>
<dbReference type="AlphaFoldDB" id="A0A7W6MX73"/>
<gene>
    <name evidence="2" type="ORF">GGR14_000246</name>
</gene>
<dbReference type="GeneID" id="93100699"/>
<organism evidence="2 3">
    <name type="scientific">Butyricimonas faecihominis</name>
    <dbReference type="NCBI Taxonomy" id="1472416"/>
    <lineage>
        <taxon>Bacteria</taxon>
        <taxon>Pseudomonadati</taxon>
        <taxon>Bacteroidota</taxon>
        <taxon>Bacteroidia</taxon>
        <taxon>Bacteroidales</taxon>
        <taxon>Odoribacteraceae</taxon>
        <taxon>Butyricimonas</taxon>
    </lineage>
</organism>
<reference evidence="2 3" key="1">
    <citation type="submission" date="2020-08" db="EMBL/GenBank/DDBJ databases">
        <title>Genomic Encyclopedia of Type Strains, Phase IV (KMG-IV): sequencing the most valuable type-strain genomes for metagenomic binning, comparative biology and taxonomic classification.</title>
        <authorList>
            <person name="Goeker M."/>
        </authorList>
    </citation>
    <scope>NUCLEOTIDE SEQUENCE [LARGE SCALE GENOMIC DNA]</scope>
    <source>
        <strain evidence="2 3">DSM 105721</strain>
    </source>
</reference>
<dbReference type="Proteomes" id="UP000546007">
    <property type="component" value="Unassembled WGS sequence"/>
</dbReference>
<proteinExistence type="predicted"/>
<accession>A0A7W6MX73</accession>
<protein>
    <submittedName>
        <fullName evidence="2">Uncharacterized protein</fullName>
    </submittedName>
</protein>
<feature type="transmembrane region" description="Helical" evidence="1">
    <location>
        <begin position="57"/>
        <end position="79"/>
    </location>
</feature>
<dbReference type="OrthoDB" id="9973516at2"/>
<keyword evidence="1" id="KW-0812">Transmembrane</keyword>
<comment type="caution">
    <text evidence="2">The sequence shown here is derived from an EMBL/GenBank/DDBJ whole genome shotgun (WGS) entry which is preliminary data.</text>
</comment>
<evidence type="ECO:0000256" key="1">
    <source>
        <dbReference type="SAM" id="Phobius"/>
    </source>
</evidence>
<dbReference type="EMBL" id="JACIES010000001">
    <property type="protein sequence ID" value="MBB4024485.1"/>
    <property type="molecule type" value="Genomic_DNA"/>
</dbReference>
<sequence length="89" mass="10376">MFKINTEGQAFLYNLLVNSKFRIWRHILFIVSLAAISFNQTYVIFQPEIPALGVRLYWIALGNLASYLAVAYLNIYVLVPRYLSCRRDT</sequence>
<evidence type="ECO:0000313" key="2">
    <source>
        <dbReference type="EMBL" id="MBB4024485.1"/>
    </source>
</evidence>
<keyword evidence="3" id="KW-1185">Reference proteome</keyword>
<evidence type="ECO:0000313" key="3">
    <source>
        <dbReference type="Proteomes" id="UP000546007"/>
    </source>
</evidence>
<feature type="transmembrane region" description="Helical" evidence="1">
    <location>
        <begin position="27"/>
        <end position="45"/>
    </location>
</feature>
<keyword evidence="1" id="KW-0472">Membrane</keyword>
<name>A0A7W6MX73_9BACT</name>